<evidence type="ECO:0000259" key="1">
    <source>
        <dbReference type="Pfam" id="PF13193"/>
    </source>
</evidence>
<accession>A0ABP9BXK8</accession>
<reference evidence="3" key="1">
    <citation type="journal article" date="2019" name="Int. J. Syst. Evol. Microbiol.">
        <title>The Global Catalogue of Microorganisms (GCM) 10K type strain sequencing project: providing services to taxonomists for standard genome sequencing and annotation.</title>
        <authorList>
            <consortium name="The Broad Institute Genomics Platform"/>
            <consortium name="The Broad Institute Genome Sequencing Center for Infectious Disease"/>
            <person name="Wu L."/>
            <person name="Ma J."/>
        </authorList>
    </citation>
    <scope>NUCLEOTIDE SEQUENCE [LARGE SCALE GENOMIC DNA]</scope>
    <source>
        <strain evidence="3">JCM 18081</strain>
    </source>
</reference>
<organism evidence="2 3">
    <name type="scientific">Streptomyces ziwulingensis</name>
    <dbReference type="NCBI Taxonomy" id="1045501"/>
    <lineage>
        <taxon>Bacteria</taxon>
        <taxon>Bacillati</taxon>
        <taxon>Actinomycetota</taxon>
        <taxon>Actinomycetes</taxon>
        <taxon>Kitasatosporales</taxon>
        <taxon>Streptomycetaceae</taxon>
        <taxon>Streptomyces</taxon>
    </lineage>
</organism>
<proteinExistence type="predicted"/>
<dbReference type="InterPro" id="IPR025110">
    <property type="entry name" value="AMP-bd_C"/>
</dbReference>
<dbReference type="Proteomes" id="UP001501265">
    <property type="component" value="Unassembled WGS sequence"/>
</dbReference>
<gene>
    <name evidence="2" type="ORF">GCM10023220_31500</name>
</gene>
<feature type="domain" description="AMP-binding enzyme C-terminal" evidence="1">
    <location>
        <begin position="31"/>
        <end position="102"/>
    </location>
</feature>
<sequence length="130" mass="13937">MTDTDIYSDTDTDIDTDAADAGFARDFFALEGELLELACVRECAVVPTELPELGASVVVAFVPLGPEQEVAGRRAVLAACRRNLPDRYARAVAVDEVPRTVDGAVRAAELLDQVLPQIARDLMSPASMTD</sequence>
<dbReference type="SUPFAM" id="SSF56801">
    <property type="entry name" value="Acetyl-CoA synthetase-like"/>
    <property type="match status" value="1"/>
</dbReference>
<dbReference type="EMBL" id="BAABIG010000025">
    <property type="protein sequence ID" value="GAA4800669.1"/>
    <property type="molecule type" value="Genomic_DNA"/>
</dbReference>
<dbReference type="Gene3D" id="3.30.300.30">
    <property type="match status" value="1"/>
</dbReference>
<name>A0ABP9BXK8_9ACTN</name>
<dbReference type="Pfam" id="PF13193">
    <property type="entry name" value="AMP-binding_C"/>
    <property type="match status" value="1"/>
</dbReference>
<evidence type="ECO:0000313" key="3">
    <source>
        <dbReference type="Proteomes" id="UP001501265"/>
    </source>
</evidence>
<protein>
    <recommendedName>
        <fullName evidence="1">AMP-binding enzyme C-terminal domain-containing protein</fullName>
    </recommendedName>
</protein>
<comment type="caution">
    <text evidence="2">The sequence shown here is derived from an EMBL/GenBank/DDBJ whole genome shotgun (WGS) entry which is preliminary data.</text>
</comment>
<dbReference type="RefSeq" id="WP_345620232.1">
    <property type="nucleotide sequence ID" value="NZ_BAABIG010000025.1"/>
</dbReference>
<keyword evidence="3" id="KW-1185">Reference proteome</keyword>
<dbReference type="InterPro" id="IPR045851">
    <property type="entry name" value="AMP-bd_C_sf"/>
</dbReference>
<evidence type="ECO:0000313" key="2">
    <source>
        <dbReference type="EMBL" id="GAA4800669.1"/>
    </source>
</evidence>